<sequence>MFRLGLNEVEWCLCLVIVQNKNVEW</sequence>
<name>A0A0E9RY75_ANGAN</name>
<organism evidence="1">
    <name type="scientific">Anguilla anguilla</name>
    <name type="common">European freshwater eel</name>
    <name type="synonym">Muraena anguilla</name>
    <dbReference type="NCBI Taxonomy" id="7936"/>
    <lineage>
        <taxon>Eukaryota</taxon>
        <taxon>Metazoa</taxon>
        <taxon>Chordata</taxon>
        <taxon>Craniata</taxon>
        <taxon>Vertebrata</taxon>
        <taxon>Euteleostomi</taxon>
        <taxon>Actinopterygii</taxon>
        <taxon>Neopterygii</taxon>
        <taxon>Teleostei</taxon>
        <taxon>Anguilliformes</taxon>
        <taxon>Anguillidae</taxon>
        <taxon>Anguilla</taxon>
    </lineage>
</organism>
<reference evidence="1" key="2">
    <citation type="journal article" date="2015" name="Fish Shellfish Immunol.">
        <title>Early steps in the European eel (Anguilla anguilla)-Vibrio vulnificus interaction in the gills: Role of the RtxA13 toxin.</title>
        <authorList>
            <person name="Callol A."/>
            <person name="Pajuelo D."/>
            <person name="Ebbesson L."/>
            <person name="Teles M."/>
            <person name="MacKenzie S."/>
            <person name="Amaro C."/>
        </authorList>
    </citation>
    <scope>NUCLEOTIDE SEQUENCE</scope>
</reference>
<proteinExistence type="predicted"/>
<dbReference type="AlphaFoldDB" id="A0A0E9RY75"/>
<evidence type="ECO:0000313" key="1">
    <source>
        <dbReference type="EMBL" id="JAH34194.1"/>
    </source>
</evidence>
<protein>
    <submittedName>
        <fullName evidence="1">Uncharacterized protein</fullName>
    </submittedName>
</protein>
<accession>A0A0E9RY75</accession>
<reference evidence="1" key="1">
    <citation type="submission" date="2014-11" db="EMBL/GenBank/DDBJ databases">
        <authorList>
            <person name="Amaro Gonzalez C."/>
        </authorList>
    </citation>
    <scope>NUCLEOTIDE SEQUENCE</scope>
</reference>
<dbReference type="EMBL" id="GBXM01074383">
    <property type="protein sequence ID" value="JAH34194.1"/>
    <property type="molecule type" value="Transcribed_RNA"/>
</dbReference>